<dbReference type="EMBL" id="CP041692">
    <property type="protein sequence ID" value="QDP95409.1"/>
    <property type="molecule type" value="Genomic_DNA"/>
</dbReference>
<sequence length="154" mass="16922">MSDQLSAATDATLTASRALLGVTARSVADALDEVTLPQFRVMVILSSEGRMRVGSLAERLDVVPSTFTRSLDRMVAGGWLSRNANPDNRREVLVDLTEQGHKLVQTVTTRRRNEIRTILKQMKPAQRELLISALHDFTRAAGEPSVTDLVILGI</sequence>
<protein>
    <submittedName>
        <fullName evidence="2">MarR family transcriptional regulator</fullName>
    </submittedName>
</protein>
<evidence type="ECO:0000313" key="2">
    <source>
        <dbReference type="EMBL" id="QDP95409.1"/>
    </source>
</evidence>
<evidence type="ECO:0000259" key="1">
    <source>
        <dbReference type="PROSITE" id="PS50995"/>
    </source>
</evidence>
<dbReference type="GO" id="GO:0006950">
    <property type="term" value="P:response to stress"/>
    <property type="evidence" value="ECO:0007669"/>
    <property type="project" value="TreeGrafter"/>
</dbReference>
<feature type="domain" description="HTH marR-type" evidence="1">
    <location>
        <begin position="1"/>
        <end position="139"/>
    </location>
</feature>
<dbReference type="PRINTS" id="PR00598">
    <property type="entry name" value="HTHMARR"/>
</dbReference>
<dbReference type="InterPro" id="IPR036388">
    <property type="entry name" value="WH-like_DNA-bd_sf"/>
</dbReference>
<dbReference type="InterPro" id="IPR000835">
    <property type="entry name" value="HTH_MarR-typ"/>
</dbReference>
<dbReference type="InterPro" id="IPR036390">
    <property type="entry name" value="WH_DNA-bd_sf"/>
</dbReference>
<reference evidence="2 3" key="1">
    <citation type="submission" date="2019-07" db="EMBL/GenBank/DDBJ databases">
        <title>Microlunatus dokdonensis sp. nov. isolated from the rhizospheric soil of the wild plant Elymus tsukushiensis.</title>
        <authorList>
            <person name="Ghim S.-Y."/>
            <person name="Hwang Y.-J."/>
            <person name="Son J.-S."/>
            <person name="Shin J.-H."/>
        </authorList>
    </citation>
    <scope>NUCLEOTIDE SEQUENCE [LARGE SCALE GENOMIC DNA]</scope>
    <source>
        <strain evidence="2 3">KUDC0627</strain>
    </source>
</reference>
<dbReference type="Pfam" id="PF01047">
    <property type="entry name" value="MarR"/>
    <property type="match status" value="1"/>
</dbReference>
<dbReference type="SUPFAM" id="SSF46785">
    <property type="entry name" value="Winged helix' DNA-binding domain"/>
    <property type="match status" value="1"/>
</dbReference>
<proteinExistence type="predicted"/>
<dbReference type="Proteomes" id="UP000319263">
    <property type="component" value="Chromosome"/>
</dbReference>
<dbReference type="GO" id="GO:0003700">
    <property type="term" value="F:DNA-binding transcription factor activity"/>
    <property type="evidence" value="ECO:0007669"/>
    <property type="project" value="InterPro"/>
</dbReference>
<dbReference type="SMART" id="SM00347">
    <property type="entry name" value="HTH_MARR"/>
    <property type="match status" value="1"/>
</dbReference>
<dbReference type="KEGG" id="mik:FOE78_05325"/>
<dbReference type="PANTHER" id="PTHR33164">
    <property type="entry name" value="TRANSCRIPTIONAL REGULATOR, MARR FAMILY"/>
    <property type="match status" value="1"/>
</dbReference>
<name>A0A516PW77_9ACTN</name>
<keyword evidence="3" id="KW-1185">Reference proteome</keyword>
<dbReference type="PROSITE" id="PS50995">
    <property type="entry name" value="HTH_MARR_2"/>
    <property type="match status" value="1"/>
</dbReference>
<dbReference type="Gene3D" id="1.10.10.10">
    <property type="entry name" value="Winged helix-like DNA-binding domain superfamily/Winged helix DNA-binding domain"/>
    <property type="match status" value="1"/>
</dbReference>
<dbReference type="RefSeq" id="WP_143985381.1">
    <property type="nucleotide sequence ID" value="NZ_CP041692.1"/>
</dbReference>
<accession>A0A516PW77</accession>
<dbReference type="PANTHER" id="PTHR33164:SF94">
    <property type="entry name" value="TRANSCRIPTIONAL REGULATORY PROTEIN-RELATED"/>
    <property type="match status" value="1"/>
</dbReference>
<evidence type="ECO:0000313" key="3">
    <source>
        <dbReference type="Proteomes" id="UP000319263"/>
    </source>
</evidence>
<dbReference type="OrthoDB" id="3711220at2"/>
<organism evidence="2 3">
    <name type="scientific">Microlunatus elymi</name>
    <dbReference type="NCBI Taxonomy" id="2596828"/>
    <lineage>
        <taxon>Bacteria</taxon>
        <taxon>Bacillati</taxon>
        <taxon>Actinomycetota</taxon>
        <taxon>Actinomycetes</taxon>
        <taxon>Propionibacteriales</taxon>
        <taxon>Propionibacteriaceae</taxon>
        <taxon>Microlunatus</taxon>
    </lineage>
</organism>
<dbReference type="InterPro" id="IPR039422">
    <property type="entry name" value="MarR/SlyA-like"/>
</dbReference>
<dbReference type="AlphaFoldDB" id="A0A516PW77"/>
<gene>
    <name evidence="2" type="ORF">FOE78_05325</name>
</gene>